<protein>
    <recommendedName>
        <fullName evidence="6">Exopolyphosphatase</fullName>
    </recommendedName>
</protein>
<evidence type="ECO:0000259" key="3">
    <source>
        <dbReference type="Pfam" id="PF21447"/>
    </source>
</evidence>
<dbReference type="GO" id="GO:0016462">
    <property type="term" value="F:pyrophosphatase activity"/>
    <property type="evidence" value="ECO:0007669"/>
    <property type="project" value="TreeGrafter"/>
</dbReference>
<dbReference type="SUPFAM" id="SSF109604">
    <property type="entry name" value="HD-domain/PDEase-like"/>
    <property type="match status" value="1"/>
</dbReference>
<dbReference type="PIRSF" id="PIRSF001267">
    <property type="entry name" value="Pyrophosphatase_GppA_Ppx"/>
    <property type="match status" value="1"/>
</dbReference>
<evidence type="ECO:0008006" key="6">
    <source>
        <dbReference type="Google" id="ProtNLM"/>
    </source>
</evidence>
<dbReference type="Gene3D" id="1.10.3210.10">
    <property type="entry name" value="Hypothetical protein af1432"/>
    <property type="match status" value="1"/>
</dbReference>
<name>A0AAQ3K8Y6_9LILI</name>
<feature type="domain" description="Ppx/GppA phosphatase C-terminal" evidence="3">
    <location>
        <begin position="334"/>
        <end position="500"/>
    </location>
</feature>
<keyword evidence="1" id="KW-0378">Hydrolase</keyword>
<dbReference type="InterPro" id="IPR048950">
    <property type="entry name" value="Ppx_GppA_C"/>
</dbReference>
<dbReference type="Pfam" id="PF02541">
    <property type="entry name" value="Ppx-GppA"/>
    <property type="match status" value="1"/>
</dbReference>
<evidence type="ECO:0000313" key="4">
    <source>
        <dbReference type="EMBL" id="WOL03275.1"/>
    </source>
</evidence>
<evidence type="ECO:0000259" key="2">
    <source>
        <dbReference type="Pfam" id="PF02541"/>
    </source>
</evidence>
<evidence type="ECO:0000256" key="1">
    <source>
        <dbReference type="ARBA" id="ARBA00022801"/>
    </source>
</evidence>
<feature type="domain" description="Ppx/GppA phosphatase N-terminal" evidence="2">
    <location>
        <begin position="40"/>
        <end position="321"/>
    </location>
</feature>
<dbReference type="InterPro" id="IPR003695">
    <property type="entry name" value="Ppx_GppA_N"/>
</dbReference>
<dbReference type="InterPro" id="IPR030673">
    <property type="entry name" value="PyroPPase_GppA_Ppx"/>
</dbReference>
<organism evidence="4 5">
    <name type="scientific">Canna indica</name>
    <name type="common">Indian-shot</name>
    <dbReference type="NCBI Taxonomy" id="4628"/>
    <lineage>
        <taxon>Eukaryota</taxon>
        <taxon>Viridiplantae</taxon>
        <taxon>Streptophyta</taxon>
        <taxon>Embryophyta</taxon>
        <taxon>Tracheophyta</taxon>
        <taxon>Spermatophyta</taxon>
        <taxon>Magnoliopsida</taxon>
        <taxon>Liliopsida</taxon>
        <taxon>Zingiberales</taxon>
        <taxon>Cannaceae</taxon>
        <taxon>Canna</taxon>
    </lineage>
</organism>
<keyword evidence="5" id="KW-1185">Reference proteome</keyword>
<dbReference type="AlphaFoldDB" id="A0AAQ3K8Y6"/>
<dbReference type="InterPro" id="IPR050273">
    <property type="entry name" value="GppA/Ppx_hydrolase"/>
</dbReference>
<dbReference type="PANTHER" id="PTHR30005">
    <property type="entry name" value="EXOPOLYPHOSPHATASE"/>
    <property type="match status" value="1"/>
</dbReference>
<dbReference type="Gene3D" id="3.30.420.40">
    <property type="match status" value="1"/>
</dbReference>
<sequence>MEPPPPPPPTTSQHGLIAAIDLGTKSFKLLLARAFPRGRLLALARLKEPVLLGRGRAADGSLTHEACLRAIAALRSFSLALRPLRVSLIRAVATAAIRSAPNRDDLLSAVRSVLQFQVDVLSGEDEARLIYLGVLQFLPVFERTILVVDIGGGSTEFVVGNEGKVLFATSLNLGHISLTEFHEQNGKLEDLRSYIRAVLDQSPLVEKVRELGFEIAIGSSGTIRSIERAIFLDGYGESMSRDFVREWKFSKEELVSLVEKLTSGDLSEIEATLRFRFSKRRREFIVAGAILLLELFEALGINNIEVSGYALSEGVISEMLANNHLDYDMSANARWRSVVSIATRFDGDDRMKSAANCVGIAKDLFDGIVRLDDHVDDQVHLHETDFEYIEAALLLHNIGLLMGKKGYHKRSYKIIKNCGHLHGYSSEEIELVALLARFHRKKFPKSTNDFLEELPFEMKQKFRALCVIMRISVTLQKCQCVTSHVLEVLPTEEGFQLVIGSLKDHLQVSHGIQLTLAVIEAELRPELNHFEEVFQRKMTMLLS</sequence>
<accession>A0AAQ3K8Y6</accession>
<dbReference type="SUPFAM" id="SSF53067">
    <property type="entry name" value="Actin-like ATPase domain"/>
    <property type="match status" value="2"/>
</dbReference>
<reference evidence="4 5" key="1">
    <citation type="submission" date="2023-10" db="EMBL/GenBank/DDBJ databases">
        <title>Chromosome-scale genome assembly provides insights into flower coloration mechanisms of Canna indica.</title>
        <authorList>
            <person name="Li C."/>
        </authorList>
    </citation>
    <scope>NUCLEOTIDE SEQUENCE [LARGE SCALE GENOMIC DNA]</scope>
    <source>
        <tissue evidence="4">Flower</tissue>
    </source>
</reference>
<dbReference type="Pfam" id="PF21447">
    <property type="entry name" value="Ppx-GppA_III"/>
    <property type="match status" value="1"/>
</dbReference>
<dbReference type="Gene3D" id="3.30.420.150">
    <property type="entry name" value="Exopolyphosphatase. Domain 2"/>
    <property type="match status" value="1"/>
</dbReference>
<gene>
    <name evidence="4" type="ORF">Cni_G11995</name>
</gene>
<evidence type="ECO:0000313" key="5">
    <source>
        <dbReference type="Proteomes" id="UP001327560"/>
    </source>
</evidence>
<dbReference type="PANTHER" id="PTHR30005:SF0">
    <property type="entry name" value="RETROGRADE REGULATION PROTEIN 2"/>
    <property type="match status" value="1"/>
</dbReference>
<dbReference type="InterPro" id="IPR043129">
    <property type="entry name" value="ATPase_NBD"/>
</dbReference>
<proteinExistence type="predicted"/>
<dbReference type="CDD" id="cd24006">
    <property type="entry name" value="ASKHA_NBD_PPX_GppA"/>
    <property type="match status" value="1"/>
</dbReference>
<dbReference type="EMBL" id="CP136893">
    <property type="protein sequence ID" value="WOL03275.1"/>
    <property type="molecule type" value="Genomic_DNA"/>
</dbReference>
<dbReference type="Proteomes" id="UP001327560">
    <property type="component" value="Chromosome 4"/>
</dbReference>